<name>C1EHJ3_MICCC</name>
<sequence length="302" mass="32472">MTATQTVAVPSAPGMKAREPSFTLDSDDDDGDTVERESLDDDDDDDGTKGATVDQFELDRGMPGLRVATRREDPPASVESKPFWEHDFASEYDFAKAQYAKAAEEAVSPKALTAGHTHASIGKSGLRVDPKEAERWRRAARERAQVVTEVAAAASKRVADFWGSIAGRSGAQREEPSNSTERKQRWTEMRGVGDIGDGDVGDEKSAPGDGAGTDPEAPTGDPSFGGRDRSPRAPKDDVFTMNPALVAAEDRCAAAEAATRRAEEKIEALTEQLSDARRECEALRAALADVDPAHRLVDESND</sequence>
<gene>
    <name evidence="3" type="ORF">MICPUN_113341</name>
</gene>
<dbReference type="InParanoid" id="C1EHJ3"/>
<protein>
    <submittedName>
        <fullName evidence="3">Uncharacterized protein</fullName>
    </submittedName>
</protein>
<dbReference type="EMBL" id="CP001332">
    <property type="protein sequence ID" value="ACO67515.1"/>
    <property type="molecule type" value="Genomic_DNA"/>
</dbReference>
<evidence type="ECO:0000313" key="3">
    <source>
        <dbReference type="EMBL" id="ACO67515.1"/>
    </source>
</evidence>
<feature type="compositionally biased region" description="Basic and acidic residues" evidence="2">
    <location>
        <begin position="171"/>
        <end position="188"/>
    </location>
</feature>
<evidence type="ECO:0000256" key="2">
    <source>
        <dbReference type="SAM" id="MobiDB-lite"/>
    </source>
</evidence>
<proteinExistence type="predicted"/>
<feature type="coiled-coil region" evidence="1">
    <location>
        <begin position="245"/>
        <end position="286"/>
    </location>
</feature>
<accession>C1EHJ3</accession>
<keyword evidence="1" id="KW-0175">Coiled coil</keyword>
<evidence type="ECO:0000256" key="1">
    <source>
        <dbReference type="SAM" id="Coils"/>
    </source>
</evidence>
<dbReference type="KEGG" id="mis:MICPUN_113341"/>
<feature type="region of interest" description="Disordered" evidence="2">
    <location>
        <begin position="1"/>
        <end position="82"/>
    </location>
</feature>
<organism evidence="3 4">
    <name type="scientific">Micromonas commoda (strain RCC299 / NOUM17 / CCMP2709)</name>
    <name type="common">Picoplanktonic green alga</name>
    <dbReference type="NCBI Taxonomy" id="296587"/>
    <lineage>
        <taxon>Eukaryota</taxon>
        <taxon>Viridiplantae</taxon>
        <taxon>Chlorophyta</taxon>
        <taxon>Mamiellophyceae</taxon>
        <taxon>Mamiellales</taxon>
        <taxon>Mamiellaceae</taxon>
        <taxon>Micromonas</taxon>
    </lineage>
</organism>
<keyword evidence="4" id="KW-1185">Reference proteome</keyword>
<dbReference type="RefSeq" id="XP_002506257.1">
    <property type="nucleotide sequence ID" value="XM_002506211.1"/>
</dbReference>
<dbReference type="AlphaFoldDB" id="C1EHJ3"/>
<feature type="compositionally biased region" description="Basic and acidic residues" evidence="2">
    <location>
        <begin position="226"/>
        <end position="238"/>
    </location>
</feature>
<feature type="compositionally biased region" description="Acidic residues" evidence="2">
    <location>
        <begin position="25"/>
        <end position="46"/>
    </location>
</feature>
<feature type="region of interest" description="Disordered" evidence="2">
    <location>
        <begin position="111"/>
        <end position="133"/>
    </location>
</feature>
<dbReference type="Proteomes" id="UP000002009">
    <property type="component" value="Chromosome 14"/>
</dbReference>
<reference evidence="3 4" key="1">
    <citation type="journal article" date="2009" name="Science">
        <title>Green evolution and dynamic adaptations revealed by genomes of the marine picoeukaryotes Micromonas.</title>
        <authorList>
            <person name="Worden A.Z."/>
            <person name="Lee J.H."/>
            <person name="Mock T."/>
            <person name="Rouze P."/>
            <person name="Simmons M.P."/>
            <person name="Aerts A.L."/>
            <person name="Allen A.E."/>
            <person name="Cuvelier M.L."/>
            <person name="Derelle E."/>
            <person name="Everett M.V."/>
            <person name="Foulon E."/>
            <person name="Grimwood J."/>
            <person name="Gundlach H."/>
            <person name="Henrissat B."/>
            <person name="Napoli C."/>
            <person name="McDonald S.M."/>
            <person name="Parker M.S."/>
            <person name="Rombauts S."/>
            <person name="Salamov A."/>
            <person name="Von Dassow P."/>
            <person name="Badger J.H."/>
            <person name="Coutinho P.M."/>
            <person name="Demir E."/>
            <person name="Dubchak I."/>
            <person name="Gentemann C."/>
            <person name="Eikrem W."/>
            <person name="Gready J.E."/>
            <person name="John U."/>
            <person name="Lanier W."/>
            <person name="Lindquist E.A."/>
            <person name="Lucas S."/>
            <person name="Mayer K.F."/>
            <person name="Moreau H."/>
            <person name="Not F."/>
            <person name="Otillar R."/>
            <person name="Panaud O."/>
            <person name="Pangilinan J."/>
            <person name="Paulsen I."/>
            <person name="Piegu B."/>
            <person name="Poliakov A."/>
            <person name="Robbens S."/>
            <person name="Schmutz J."/>
            <person name="Toulza E."/>
            <person name="Wyss T."/>
            <person name="Zelensky A."/>
            <person name="Zhou K."/>
            <person name="Armbrust E.V."/>
            <person name="Bhattacharya D."/>
            <person name="Goodenough U.W."/>
            <person name="Van de Peer Y."/>
            <person name="Grigoriev I.V."/>
        </authorList>
    </citation>
    <scope>NUCLEOTIDE SEQUENCE [LARGE SCALE GENOMIC DNA]</scope>
    <source>
        <strain evidence="4">RCC299 / NOUM17</strain>
    </source>
</reference>
<dbReference type="GeneID" id="8248980"/>
<evidence type="ECO:0000313" key="4">
    <source>
        <dbReference type="Proteomes" id="UP000002009"/>
    </source>
</evidence>
<feature type="region of interest" description="Disordered" evidence="2">
    <location>
        <begin position="166"/>
        <end position="241"/>
    </location>
</feature>